<feature type="region of interest" description="Disordered" evidence="1">
    <location>
        <begin position="89"/>
        <end position="109"/>
    </location>
</feature>
<feature type="transmembrane region" description="Helical" evidence="2">
    <location>
        <begin position="34"/>
        <end position="59"/>
    </location>
</feature>
<accession>A0A6A5SX96</accession>
<gene>
    <name evidence="4" type="ORF">EJ02DRAFT_452479</name>
</gene>
<evidence type="ECO:0000256" key="2">
    <source>
        <dbReference type="SAM" id="Phobius"/>
    </source>
</evidence>
<organism evidence="4 5">
    <name type="scientific">Clathrospora elynae</name>
    <dbReference type="NCBI Taxonomy" id="706981"/>
    <lineage>
        <taxon>Eukaryota</taxon>
        <taxon>Fungi</taxon>
        <taxon>Dikarya</taxon>
        <taxon>Ascomycota</taxon>
        <taxon>Pezizomycotina</taxon>
        <taxon>Dothideomycetes</taxon>
        <taxon>Pleosporomycetidae</taxon>
        <taxon>Pleosporales</taxon>
        <taxon>Diademaceae</taxon>
        <taxon>Clathrospora</taxon>
    </lineage>
</organism>
<protein>
    <submittedName>
        <fullName evidence="4">Uncharacterized protein</fullName>
    </submittedName>
</protein>
<keyword evidence="2" id="KW-0472">Membrane</keyword>
<feature type="chain" id="PRO_5025430486" evidence="3">
    <location>
        <begin position="19"/>
        <end position="109"/>
    </location>
</feature>
<evidence type="ECO:0000256" key="3">
    <source>
        <dbReference type="SAM" id="SignalP"/>
    </source>
</evidence>
<feature type="signal peptide" evidence="3">
    <location>
        <begin position="1"/>
        <end position="18"/>
    </location>
</feature>
<dbReference type="Proteomes" id="UP000800038">
    <property type="component" value="Unassembled WGS sequence"/>
</dbReference>
<proteinExistence type="predicted"/>
<evidence type="ECO:0000313" key="5">
    <source>
        <dbReference type="Proteomes" id="UP000800038"/>
    </source>
</evidence>
<keyword evidence="3" id="KW-0732">Signal</keyword>
<dbReference type="OrthoDB" id="4159814at2759"/>
<keyword evidence="2" id="KW-0812">Transmembrane</keyword>
<dbReference type="AlphaFoldDB" id="A0A6A5SX96"/>
<keyword evidence="5" id="KW-1185">Reference proteome</keyword>
<evidence type="ECO:0000256" key="1">
    <source>
        <dbReference type="SAM" id="MobiDB-lite"/>
    </source>
</evidence>
<evidence type="ECO:0000313" key="4">
    <source>
        <dbReference type="EMBL" id="KAF1944362.1"/>
    </source>
</evidence>
<keyword evidence="2" id="KW-1133">Transmembrane helix</keyword>
<dbReference type="EMBL" id="ML976017">
    <property type="protein sequence ID" value="KAF1944362.1"/>
    <property type="molecule type" value="Genomic_DNA"/>
</dbReference>
<sequence>MKTKITLSLFSLLSLTTATPLAKRDSEYIMPKPIIVLLIMLGAGLLVCMGFAIHATFGFKNDGNGFKPMSPEQMEYMAEVRVRSVSHLMHEGARSQRHGGKNSGETSYS</sequence>
<name>A0A6A5SX96_9PLEO</name>
<reference evidence="4" key="1">
    <citation type="journal article" date="2020" name="Stud. Mycol.">
        <title>101 Dothideomycetes genomes: a test case for predicting lifestyles and emergence of pathogens.</title>
        <authorList>
            <person name="Haridas S."/>
            <person name="Albert R."/>
            <person name="Binder M."/>
            <person name="Bloem J."/>
            <person name="Labutti K."/>
            <person name="Salamov A."/>
            <person name="Andreopoulos B."/>
            <person name="Baker S."/>
            <person name="Barry K."/>
            <person name="Bills G."/>
            <person name="Bluhm B."/>
            <person name="Cannon C."/>
            <person name="Castanera R."/>
            <person name="Culley D."/>
            <person name="Daum C."/>
            <person name="Ezra D."/>
            <person name="Gonzalez J."/>
            <person name="Henrissat B."/>
            <person name="Kuo A."/>
            <person name="Liang C."/>
            <person name="Lipzen A."/>
            <person name="Lutzoni F."/>
            <person name="Magnuson J."/>
            <person name="Mondo S."/>
            <person name="Nolan M."/>
            <person name="Ohm R."/>
            <person name="Pangilinan J."/>
            <person name="Park H.-J."/>
            <person name="Ramirez L."/>
            <person name="Alfaro M."/>
            <person name="Sun H."/>
            <person name="Tritt A."/>
            <person name="Yoshinaga Y."/>
            <person name="Zwiers L.-H."/>
            <person name="Turgeon B."/>
            <person name="Goodwin S."/>
            <person name="Spatafora J."/>
            <person name="Crous P."/>
            <person name="Grigoriev I."/>
        </authorList>
    </citation>
    <scope>NUCLEOTIDE SEQUENCE</scope>
    <source>
        <strain evidence="4">CBS 161.51</strain>
    </source>
</reference>